<dbReference type="InterPro" id="IPR051540">
    <property type="entry name" value="S-2-haloacid_dehalogenase"/>
</dbReference>
<accession>A0ABP9X7L5</accession>
<dbReference type="InterPro" id="IPR006439">
    <property type="entry name" value="HAD-SF_hydro_IA"/>
</dbReference>
<dbReference type="NCBIfam" id="TIGR01549">
    <property type="entry name" value="HAD-SF-IA-v1"/>
    <property type="match status" value="1"/>
</dbReference>
<evidence type="ECO:0000313" key="2">
    <source>
        <dbReference type="EMBL" id="GAA5531369.1"/>
    </source>
</evidence>
<evidence type="ECO:0000256" key="1">
    <source>
        <dbReference type="ARBA" id="ARBA00022801"/>
    </source>
</evidence>
<dbReference type="EMBL" id="BAABRU010000046">
    <property type="protein sequence ID" value="GAA5531369.1"/>
    <property type="molecule type" value="Genomic_DNA"/>
</dbReference>
<gene>
    <name evidence="2" type="primary">gph_6</name>
    <name evidence="2" type="ORF">Hgul01_05194</name>
</gene>
<comment type="caution">
    <text evidence="2">The sequence shown here is derived from an EMBL/GenBank/DDBJ whole genome shotgun (WGS) entry which is preliminary data.</text>
</comment>
<protein>
    <submittedName>
        <fullName evidence="2">Phosphoglycolate phosphatase</fullName>
    </submittedName>
</protein>
<organism evidence="2 3">
    <name type="scientific">Herpetosiphon gulosus</name>
    <dbReference type="NCBI Taxonomy" id="1973496"/>
    <lineage>
        <taxon>Bacteria</taxon>
        <taxon>Bacillati</taxon>
        <taxon>Chloroflexota</taxon>
        <taxon>Chloroflexia</taxon>
        <taxon>Herpetosiphonales</taxon>
        <taxon>Herpetosiphonaceae</taxon>
        <taxon>Herpetosiphon</taxon>
    </lineage>
</organism>
<keyword evidence="1" id="KW-0378">Hydrolase</keyword>
<dbReference type="PRINTS" id="PR00413">
    <property type="entry name" value="HADHALOGNASE"/>
</dbReference>
<evidence type="ECO:0000313" key="3">
    <source>
        <dbReference type="Proteomes" id="UP001428290"/>
    </source>
</evidence>
<sequence>MPRPVFIDLYFTLIEPDPAYNWATLAAPLLGIEQHAFHAAAGRSYQARMVGTYRLAEEIVDQTLSYLGITVTPEVHATLTKQRLEFFSTLRVYPDSIPTLQALRARGHQIALVTNCSAETIPMMESLGLLNLFDAIAYSCDVRSAKPEPGIYQYALNALNVDPREVVYVGDGDTQEHAGAAKFGMTTVLLQRPQAKVRAVQTDYVIGSLTELLDLAPLNQGA</sequence>
<dbReference type="Proteomes" id="UP001428290">
    <property type="component" value="Unassembled WGS sequence"/>
</dbReference>
<proteinExistence type="predicted"/>
<keyword evidence="3" id="KW-1185">Reference proteome</keyword>
<dbReference type="SFLD" id="SFLDG01129">
    <property type="entry name" value="C1.5:_HAD__Beta-PGM__Phosphata"/>
    <property type="match status" value="1"/>
</dbReference>
<dbReference type="Pfam" id="PF00702">
    <property type="entry name" value="Hydrolase"/>
    <property type="match status" value="1"/>
</dbReference>
<reference evidence="2 3" key="1">
    <citation type="submission" date="2024-02" db="EMBL/GenBank/DDBJ databases">
        <title>Herpetosiphon gulosus NBRC 112829.</title>
        <authorList>
            <person name="Ichikawa N."/>
            <person name="Katano-Makiyama Y."/>
            <person name="Hidaka K."/>
        </authorList>
    </citation>
    <scope>NUCLEOTIDE SEQUENCE [LARGE SCALE GENOMIC DNA]</scope>
    <source>
        <strain evidence="2 3">NBRC 112829</strain>
    </source>
</reference>
<dbReference type="RefSeq" id="WP_345724927.1">
    <property type="nucleotide sequence ID" value="NZ_BAABRU010000046.1"/>
</dbReference>
<dbReference type="SUPFAM" id="SSF56784">
    <property type="entry name" value="HAD-like"/>
    <property type="match status" value="1"/>
</dbReference>
<dbReference type="NCBIfam" id="TIGR01509">
    <property type="entry name" value="HAD-SF-IA-v3"/>
    <property type="match status" value="1"/>
</dbReference>
<dbReference type="PANTHER" id="PTHR43316">
    <property type="entry name" value="HYDROLASE, HALOACID DELAHOGENASE-RELATED"/>
    <property type="match status" value="1"/>
</dbReference>
<dbReference type="Gene3D" id="3.40.50.1000">
    <property type="entry name" value="HAD superfamily/HAD-like"/>
    <property type="match status" value="1"/>
</dbReference>
<dbReference type="InterPro" id="IPR023214">
    <property type="entry name" value="HAD_sf"/>
</dbReference>
<name>A0ABP9X7L5_9CHLR</name>
<dbReference type="InterPro" id="IPR036412">
    <property type="entry name" value="HAD-like_sf"/>
</dbReference>
<dbReference type="SFLD" id="SFLDS00003">
    <property type="entry name" value="Haloacid_Dehalogenase"/>
    <property type="match status" value="1"/>
</dbReference>